<gene>
    <name evidence="1" type="ORF">SAMN02799620_00797</name>
</gene>
<protein>
    <recommendedName>
        <fullName evidence="3">Minor tail protein</fullName>
    </recommendedName>
</protein>
<evidence type="ECO:0008006" key="3">
    <source>
        <dbReference type="Google" id="ProtNLM"/>
    </source>
</evidence>
<organism evidence="1 2">
    <name type="scientific">Mycolicibacterium fluoranthenivorans</name>
    <dbReference type="NCBI Taxonomy" id="258505"/>
    <lineage>
        <taxon>Bacteria</taxon>
        <taxon>Bacillati</taxon>
        <taxon>Actinomycetota</taxon>
        <taxon>Actinomycetes</taxon>
        <taxon>Mycobacteriales</taxon>
        <taxon>Mycobacteriaceae</taxon>
        <taxon>Mycolicibacterium</taxon>
    </lineage>
</organism>
<accession>A0A1G4VFL7</accession>
<evidence type="ECO:0000313" key="2">
    <source>
        <dbReference type="Proteomes" id="UP000199707"/>
    </source>
</evidence>
<name>A0A1G4VFL7_9MYCO</name>
<reference evidence="2" key="1">
    <citation type="submission" date="2016-10" db="EMBL/GenBank/DDBJ databases">
        <authorList>
            <person name="Varghese N."/>
            <person name="Submissions S."/>
        </authorList>
    </citation>
    <scope>NUCLEOTIDE SEQUENCE [LARGE SCALE GENOMIC DNA]</scope>
    <source>
        <strain evidence="2">UNC267MFSha1.1M11</strain>
    </source>
</reference>
<proteinExistence type="predicted"/>
<dbReference type="Proteomes" id="UP000199707">
    <property type="component" value="Unassembled WGS sequence"/>
</dbReference>
<dbReference type="RefSeq" id="WP_090354055.1">
    <property type="nucleotide sequence ID" value="NZ_FMUB01000002.1"/>
</dbReference>
<evidence type="ECO:0000313" key="1">
    <source>
        <dbReference type="EMBL" id="SCX06013.1"/>
    </source>
</evidence>
<dbReference type="EMBL" id="FMUB01000002">
    <property type="protein sequence ID" value="SCX06013.1"/>
    <property type="molecule type" value="Genomic_DNA"/>
</dbReference>
<sequence>MTAPVTRPRWRDVPAHRAANGINIKWIGCNDRVWDIGGYNEGAQGVIITGPISGMVHVPFTSVWSEPAYGPPRFERIVDERREISMRVMTMSDTEYGWFDTESLWWDGMTGDIPGWFCPFTRWGGEYYLPMQLLDKVETPLEVDPTVNGGNMQEWDILLAADGEPRWRQPDRRPDPWVVRQSDPTMYVKRDSGQLAPKIPVKAGKIIVANASTIPTWPVYVVSAPGRCWLPDGLSGRMIRVPRLYAGETCLIDTDPSHRIAISEKDPVQNWMLNILDNAELLKWLGIDIGQSSTETVLERFDGQGFTQPIPANTVATLPIYHSQVGARVSVRLPQRFERAIS</sequence>
<dbReference type="STRING" id="1502745.SAMN02799620_00797"/>
<dbReference type="AlphaFoldDB" id="A0A1G4VFL7"/>